<keyword evidence="1" id="KW-0732">Signal</keyword>
<dbReference type="InterPro" id="IPR036182">
    <property type="entry name" value="PCuAC_sf"/>
</dbReference>
<reference evidence="2 3" key="1">
    <citation type="submission" date="2021-12" db="EMBL/GenBank/DDBJ databases">
        <title>Genome sequence of Acetobacter sicerae DmPark20a_162.</title>
        <authorList>
            <person name="Chaston J.M."/>
        </authorList>
    </citation>
    <scope>NUCLEOTIDE SEQUENCE [LARGE SCALE GENOMIC DNA]</scope>
    <source>
        <strain evidence="2 3">DmPark20a_162</strain>
    </source>
</reference>
<feature type="signal peptide" evidence="1">
    <location>
        <begin position="1"/>
        <end position="41"/>
    </location>
</feature>
<gene>
    <name evidence="2" type="ORF">LWC05_15395</name>
</gene>
<keyword evidence="3" id="KW-1185">Reference proteome</keyword>
<organism evidence="2 3">
    <name type="scientific">Acetobacter sicerae</name>
    <dbReference type="NCBI Taxonomy" id="85325"/>
    <lineage>
        <taxon>Bacteria</taxon>
        <taxon>Pseudomonadati</taxon>
        <taxon>Pseudomonadota</taxon>
        <taxon>Alphaproteobacteria</taxon>
        <taxon>Acetobacterales</taxon>
        <taxon>Acetobacteraceae</taxon>
        <taxon>Acetobacter</taxon>
    </lineage>
</organism>
<dbReference type="RefSeq" id="WP_232878941.1">
    <property type="nucleotide sequence ID" value="NZ_JAJSOJ010000066.1"/>
</dbReference>
<name>A0ABS8VX07_9PROT</name>
<dbReference type="Gene3D" id="2.60.40.1890">
    <property type="entry name" value="PCu(A)C copper chaperone"/>
    <property type="match status" value="1"/>
</dbReference>
<dbReference type="PANTHER" id="PTHR36302">
    <property type="entry name" value="BLR7088 PROTEIN"/>
    <property type="match status" value="1"/>
</dbReference>
<evidence type="ECO:0000313" key="2">
    <source>
        <dbReference type="EMBL" id="MCE0745260.1"/>
    </source>
</evidence>
<dbReference type="EMBL" id="JAJSOJ010000066">
    <property type="protein sequence ID" value="MCE0745260.1"/>
    <property type="molecule type" value="Genomic_DNA"/>
</dbReference>
<dbReference type="Pfam" id="PF04314">
    <property type="entry name" value="PCuAC"/>
    <property type="match status" value="1"/>
</dbReference>
<dbReference type="InterPro" id="IPR058248">
    <property type="entry name" value="Lxx211020-like"/>
</dbReference>
<dbReference type="SUPFAM" id="SSF110087">
    <property type="entry name" value="DR1885-like metal-binding protein"/>
    <property type="match status" value="1"/>
</dbReference>
<accession>A0ABS8VX07</accession>
<evidence type="ECO:0000256" key="1">
    <source>
        <dbReference type="SAM" id="SignalP"/>
    </source>
</evidence>
<feature type="chain" id="PRO_5045797661" evidence="1">
    <location>
        <begin position="42"/>
        <end position="208"/>
    </location>
</feature>
<evidence type="ECO:0000313" key="3">
    <source>
        <dbReference type="Proteomes" id="UP001521074"/>
    </source>
</evidence>
<protein>
    <submittedName>
        <fullName evidence="2">Copper chaperone PCu(A)C</fullName>
    </submittedName>
</protein>
<proteinExistence type="predicted"/>
<comment type="caution">
    <text evidence="2">The sequence shown here is derived from an EMBL/GenBank/DDBJ whole genome shotgun (WGS) entry which is preliminary data.</text>
</comment>
<dbReference type="Proteomes" id="UP001521074">
    <property type="component" value="Unassembled WGS sequence"/>
</dbReference>
<dbReference type="PANTHER" id="PTHR36302:SF1">
    <property type="entry name" value="COPPER CHAPERONE PCU(A)C"/>
    <property type="match status" value="1"/>
</dbReference>
<dbReference type="InterPro" id="IPR007410">
    <property type="entry name" value="LpqE-like"/>
</dbReference>
<sequence length="208" mass="22715">MRNLYVSWKNIRATGKGAVLRRYLASALGVSVLLFASAAHADSTQLPHEDELETETGKPRFVAADVPGQEHAADDVSIKSAWMQHVGVGQQYVAAYFELENDSDTSYLVDRISSSSCSAMFGYHSDLEVGTLTRQLFTHLTLPAKQMVVFPPGGYHLVCKVAEGKTINQGMTVPVQFHFLGGSEKTVSFEVRAPKTHRPVGSSDSKLK</sequence>